<reference evidence="15" key="1">
    <citation type="submission" date="2009-08" db="EMBL/GenBank/DDBJ databases">
        <title>Annotation of Salpingoeca rosetta.</title>
        <authorList>
            <consortium name="The Broad Institute Genome Sequencing Platform"/>
            <person name="Russ C."/>
            <person name="Cuomo C."/>
            <person name="Burger G."/>
            <person name="Gray M.W."/>
            <person name="Holland P.W.H."/>
            <person name="King N."/>
            <person name="Lang F.B.F."/>
            <person name="Roger A.J."/>
            <person name="Ruiz-Trillo I."/>
            <person name="Young S.K."/>
            <person name="Zeng Q."/>
            <person name="Gargeya S."/>
            <person name="Alvarado L."/>
            <person name="Berlin A."/>
            <person name="Chapman S.B."/>
            <person name="Chen Z."/>
            <person name="Freedman E."/>
            <person name="Gellesch M."/>
            <person name="Goldberg J."/>
            <person name="Griggs A."/>
            <person name="Gujja S."/>
            <person name="Heilman E."/>
            <person name="Heiman D."/>
            <person name="Howarth C."/>
            <person name="Mehta T."/>
            <person name="Neiman D."/>
            <person name="Pearson M."/>
            <person name="Roberts A."/>
            <person name="Saif S."/>
            <person name="Shea T."/>
            <person name="Shenoy N."/>
            <person name="Sisk P."/>
            <person name="Stolte C."/>
            <person name="Sykes S."/>
            <person name="White J."/>
            <person name="Yandava C."/>
            <person name="Haas B."/>
            <person name="Nusbaum C."/>
            <person name="Birren B."/>
        </authorList>
    </citation>
    <scope>NUCLEOTIDE SEQUENCE [LARGE SCALE GENOMIC DNA]</scope>
    <source>
        <strain evidence="15">ATCC 50818</strain>
    </source>
</reference>
<evidence type="ECO:0000256" key="3">
    <source>
        <dbReference type="ARBA" id="ARBA00022499"/>
    </source>
</evidence>
<keyword evidence="3" id="KW-1017">Isopeptide bond</keyword>
<dbReference type="OrthoDB" id="9411774at2759"/>
<feature type="compositionally biased region" description="Low complexity" evidence="13">
    <location>
        <begin position="1146"/>
        <end position="1174"/>
    </location>
</feature>
<dbReference type="PANTHER" id="PTHR24399">
    <property type="entry name" value="ZINC FINGER AND BTB DOMAIN-CONTAINING"/>
    <property type="match status" value="1"/>
</dbReference>
<evidence type="ECO:0000256" key="8">
    <source>
        <dbReference type="ARBA" id="ARBA00023015"/>
    </source>
</evidence>
<gene>
    <name evidence="15" type="ORF">PTSG_12571</name>
</gene>
<evidence type="ECO:0000256" key="9">
    <source>
        <dbReference type="ARBA" id="ARBA00023163"/>
    </source>
</evidence>
<dbReference type="GO" id="GO:0001227">
    <property type="term" value="F:DNA-binding transcription repressor activity, RNA polymerase II-specific"/>
    <property type="evidence" value="ECO:0007669"/>
    <property type="project" value="TreeGrafter"/>
</dbReference>
<evidence type="ECO:0000256" key="2">
    <source>
        <dbReference type="ARBA" id="ARBA00004642"/>
    </source>
</evidence>
<dbReference type="RefSeq" id="XP_004990817.1">
    <property type="nucleotide sequence ID" value="XM_004990760.1"/>
</dbReference>
<feature type="compositionally biased region" description="Low complexity" evidence="13">
    <location>
        <begin position="88"/>
        <end position="97"/>
    </location>
</feature>
<dbReference type="GO" id="GO:0005654">
    <property type="term" value="C:nucleoplasm"/>
    <property type="evidence" value="ECO:0007669"/>
    <property type="project" value="UniProtKB-SubCell"/>
</dbReference>
<feature type="compositionally biased region" description="Acidic residues" evidence="13">
    <location>
        <begin position="517"/>
        <end position="531"/>
    </location>
</feature>
<dbReference type="InterPro" id="IPR036236">
    <property type="entry name" value="Znf_C2H2_sf"/>
</dbReference>
<evidence type="ECO:0000256" key="5">
    <source>
        <dbReference type="ARBA" id="ARBA00022737"/>
    </source>
</evidence>
<feature type="region of interest" description="Disordered" evidence="13">
    <location>
        <begin position="178"/>
        <end position="215"/>
    </location>
</feature>
<proteinExistence type="predicted"/>
<evidence type="ECO:0000256" key="10">
    <source>
        <dbReference type="ARBA" id="ARBA00023242"/>
    </source>
</evidence>
<dbReference type="FunFam" id="3.30.160.60:FF:000063">
    <property type="entry name" value="Wilms tumor 1-KTS isoform"/>
    <property type="match status" value="1"/>
</dbReference>
<dbReference type="EMBL" id="GL832976">
    <property type="protein sequence ID" value="EGD76977.1"/>
    <property type="molecule type" value="Genomic_DNA"/>
</dbReference>
<feature type="compositionally biased region" description="Low complexity" evidence="13">
    <location>
        <begin position="394"/>
        <end position="410"/>
    </location>
</feature>
<dbReference type="STRING" id="946362.F2UJ29"/>
<evidence type="ECO:0000256" key="11">
    <source>
        <dbReference type="ARBA" id="ARBA00069242"/>
    </source>
</evidence>
<keyword evidence="4" id="KW-0479">Metal-binding</keyword>
<dbReference type="AlphaFoldDB" id="F2UJ29"/>
<keyword evidence="5" id="KW-0677">Repeat</keyword>
<dbReference type="InterPro" id="IPR013087">
    <property type="entry name" value="Znf_C2H2_type"/>
</dbReference>
<feature type="compositionally biased region" description="Low complexity" evidence="13">
    <location>
        <begin position="497"/>
        <end position="513"/>
    </location>
</feature>
<comment type="subcellular location">
    <subcellularLocation>
        <location evidence="1">Nucleus</location>
        <location evidence="1">Nucleolus</location>
    </subcellularLocation>
    <subcellularLocation>
        <location evidence="2">Nucleus</location>
        <location evidence="2">Nucleoplasm</location>
    </subcellularLocation>
</comment>
<feature type="compositionally biased region" description="Low complexity" evidence="13">
    <location>
        <begin position="607"/>
        <end position="618"/>
    </location>
</feature>
<keyword evidence="10" id="KW-0539">Nucleus</keyword>
<keyword evidence="12" id="KW-0863">Zinc-finger</keyword>
<keyword evidence="6" id="KW-0862">Zinc</keyword>
<feature type="compositionally biased region" description="Basic residues" evidence="13">
    <location>
        <begin position="349"/>
        <end position="365"/>
    </location>
</feature>
<dbReference type="GO" id="GO:0000978">
    <property type="term" value="F:RNA polymerase II cis-regulatory region sequence-specific DNA binding"/>
    <property type="evidence" value="ECO:0007669"/>
    <property type="project" value="TreeGrafter"/>
</dbReference>
<evidence type="ECO:0000313" key="16">
    <source>
        <dbReference type="Proteomes" id="UP000007799"/>
    </source>
</evidence>
<feature type="compositionally biased region" description="Acidic residues" evidence="13">
    <location>
        <begin position="544"/>
        <end position="556"/>
    </location>
</feature>
<feature type="compositionally biased region" description="Low complexity" evidence="13">
    <location>
        <begin position="1186"/>
        <end position="1203"/>
    </location>
</feature>
<feature type="region of interest" description="Disordered" evidence="13">
    <location>
        <begin position="497"/>
        <end position="706"/>
    </location>
</feature>
<feature type="domain" description="C2H2-type" evidence="14">
    <location>
        <begin position="927"/>
        <end position="954"/>
    </location>
</feature>
<feature type="region of interest" description="Disordered" evidence="13">
    <location>
        <begin position="1146"/>
        <end position="1203"/>
    </location>
</feature>
<dbReference type="PANTHER" id="PTHR24399:SF70">
    <property type="entry name" value="C2H2-TYPE DOMAIN-CONTAINING PROTEIN"/>
    <property type="match status" value="1"/>
</dbReference>
<sequence length="1203" mass="127730">MASPLTALAHGMDMEEEGGEDEEDEAPGTHVDQVAREAEVEAAEATQRRGEGGGGRRRSSSSGGDSQNDRSAHVAADTQSQNDDDDNANANSMQQPQELPPVLLPSEASTVAGAEGGEESMVVNNFFGDDLRLLRDGVQGGSISSSRDAGDMADWTDMWLSDTMGLHHDDLVHDVSFATALPPRQPRSRLGSRSLDQGSPHHQQQQGRRHRVSSDPSFLSLMRTIIHEHGARGDHDDDSSQHPVDATVATAGGALGSFALSEAVRSLDRATPARARRSATPVRDQHTPSRPRPARHHTPDTTDANEAGSHDGDEGGDDGGDVFASTDSTATPRSIRWCQRGQMRERQRLQRRRPRQRQRQQRGRLHSQSTPRRPLPGLEVDSDSGGDATGAPLQQQQQQQQQHQQQQEQEGGTRGRKQSSGSSVFDSPSLGRFPVADGDASMLLPPPFWTIQPQLDALQRRKLSSSGSDSRWSPFSFAVCTDSSSSALAALLHPSLSDLSALPPSLADAPVGRGARDDDDAGDDDAGDEEGDGGRRRRGRGCDSDDGVDAADDDGDVFLVPSENALDALVDLGAADDDDDGDDGDDDDGGGDGDATMKHADRAVADAQGSARGTATRAADARVDNRKCPSNAHILVDKNQRSGAMRQQQQQQQDQQHQQQPQQQRIRPRRAGKGRKKQGQHDERVTNKADASRGEPVPASAGAAAKEGSHMLVGRVYDQHSHGPRQHGHQPPAPSQQLLLHQLHMQHNHRLSVMLPLTPVPMMTTAAGDGTTATVNSVAATTSASTTTTTAAGASSVYAPAVAAAPNVTAPSANMQGTGTAATPSLEHPLPPPVPVVPPAAAHASPHPRTDPTAATTTRPATSAPVSTSPRSREPARTSPGAAKPPAPKARRSSKKFVCTREGCGMEFVSRNSLRYHEMGHTGETPFACKQCARAFRDKASLKRHEMTHAGVRPFACPEPGCNKAFGRKEHLRRHAKIHKPRPYACPFAGTCTCTFTTFGAYEKHVKRHMRDAKEETLRCVCEYDGHERSYEPSTTTASVTSTAGLGDGFGGGSLFALTSPPAPPLSEQQVDTTQPWLPPPATPALSAPEQSFALTPPLPMSILGTEAPPVVGDSFVHASDGEHIGTVVTSTGPLTATIATHSSAASDASSSSSSSSSAHSSASGPTSSSAATTQLQPSTKANATLRLQLQQQQQQQQRQQQQ</sequence>
<feature type="compositionally biased region" description="Acidic residues" evidence="13">
    <location>
        <begin position="574"/>
        <end position="591"/>
    </location>
</feature>
<feature type="domain" description="C2H2-type" evidence="14">
    <location>
        <begin position="955"/>
        <end position="979"/>
    </location>
</feature>
<feature type="compositionally biased region" description="Pro residues" evidence="13">
    <location>
        <begin position="829"/>
        <end position="838"/>
    </location>
</feature>
<feature type="region of interest" description="Disordered" evidence="13">
    <location>
        <begin position="1"/>
        <end position="102"/>
    </location>
</feature>
<name>F2UJ29_SALR5</name>
<evidence type="ECO:0000256" key="1">
    <source>
        <dbReference type="ARBA" id="ARBA00004604"/>
    </source>
</evidence>
<feature type="compositionally biased region" description="Polar residues" evidence="13">
    <location>
        <begin position="814"/>
        <end position="823"/>
    </location>
</feature>
<keyword evidence="8" id="KW-0805">Transcription regulation</keyword>
<feature type="region of interest" description="Disordered" evidence="13">
    <location>
        <begin position="268"/>
        <end position="447"/>
    </location>
</feature>
<evidence type="ECO:0000256" key="7">
    <source>
        <dbReference type="ARBA" id="ARBA00022843"/>
    </source>
</evidence>
<keyword evidence="16" id="KW-1185">Reference proteome</keyword>
<evidence type="ECO:0000256" key="12">
    <source>
        <dbReference type="PROSITE-ProRule" id="PRU00042"/>
    </source>
</evidence>
<evidence type="ECO:0000313" key="15">
    <source>
        <dbReference type="EMBL" id="EGD76977.1"/>
    </source>
</evidence>
<dbReference type="PROSITE" id="PS50157">
    <property type="entry name" value="ZINC_FINGER_C2H2_2"/>
    <property type="match status" value="3"/>
</dbReference>
<organism evidence="16">
    <name type="scientific">Salpingoeca rosetta (strain ATCC 50818 / BSB-021)</name>
    <dbReference type="NCBI Taxonomy" id="946362"/>
    <lineage>
        <taxon>Eukaryota</taxon>
        <taxon>Choanoflagellata</taxon>
        <taxon>Craspedida</taxon>
        <taxon>Salpingoecidae</taxon>
        <taxon>Salpingoeca</taxon>
    </lineage>
</organism>
<dbReference type="SUPFAM" id="SSF57667">
    <property type="entry name" value="beta-beta-alpha zinc fingers"/>
    <property type="match status" value="2"/>
</dbReference>
<protein>
    <recommendedName>
        <fullName evidence="11">Wilms tumor protein homolog</fullName>
    </recommendedName>
</protein>
<feature type="compositionally biased region" description="Low complexity" evidence="13">
    <location>
        <begin position="839"/>
        <end position="870"/>
    </location>
</feature>
<dbReference type="GeneID" id="16071380"/>
<feature type="compositionally biased region" description="Basic and acidic residues" evidence="13">
    <location>
        <begin position="595"/>
        <end position="604"/>
    </location>
</feature>
<dbReference type="Proteomes" id="UP000007799">
    <property type="component" value="Unassembled WGS sequence"/>
</dbReference>
<dbReference type="KEGG" id="sre:PTSG_12571"/>
<keyword evidence="7" id="KW-0832">Ubl conjugation</keyword>
<dbReference type="SMART" id="SM00355">
    <property type="entry name" value="ZnF_C2H2"/>
    <property type="match status" value="4"/>
</dbReference>
<evidence type="ECO:0000256" key="4">
    <source>
        <dbReference type="ARBA" id="ARBA00022723"/>
    </source>
</evidence>
<feature type="compositionally biased region" description="Acidic residues" evidence="13">
    <location>
        <begin position="14"/>
        <end position="26"/>
    </location>
</feature>
<feature type="compositionally biased region" description="Basic residues" evidence="13">
    <location>
        <begin position="666"/>
        <end position="678"/>
    </location>
</feature>
<feature type="compositionally biased region" description="Basic and acidic residues" evidence="13">
    <location>
        <begin position="679"/>
        <end position="693"/>
    </location>
</feature>
<feature type="compositionally biased region" description="Low complexity" evidence="13">
    <location>
        <begin position="647"/>
        <end position="664"/>
    </location>
</feature>
<feature type="compositionally biased region" description="Low complexity" evidence="13">
    <location>
        <begin position="269"/>
        <end position="281"/>
    </location>
</feature>
<dbReference type="Gene3D" id="3.30.160.60">
    <property type="entry name" value="Classic Zinc Finger"/>
    <property type="match status" value="3"/>
</dbReference>
<dbReference type="GO" id="GO:0005730">
    <property type="term" value="C:nucleolus"/>
    <property type="evidence" value="ECO:0007669"/>
    <property type="project" value="UniProtKB-SubCell"/>
</dbReference>
<dbReference type="GO" id="GO:0008270">
    <property type="term" value="F:zinc ion binding"/>
    <property type="evidence" value="ECO:0007669"/>
    <property type="project" value="UniProtKB-KW"/>
</dbReference>
<evidence type="ECO:0000256" key="6">
    <source>
        <dbReference type="ARBA" id="ARBA00022833"/>
    </source>
</evidence>
<feature type="domain" description="C2H2-type" evidence="14">
    <location>
        <begin position="897"/>
        <end position="926"/>
    </location>
</feature>
<dbReference type="PROSITE" id="PS00028">
    <property type="entry name" value="ZINC_FINGER_C2H2_1"/>
    <property type="match status" value="3"/>
</dbReference>
<evidence type="ECO:0000259" key="14">
    <source>
        <dbReference type="PROSITE" id="PS50157"/>
    </source>
</evidence>
<keyword evidence="9" id="KW-0804">Transcription</keyword>
<feature type="region of interest" description="Disordered" evidence="13">
    <location>
        <begin position="813"/>
        <end position="895"/>
    </location>
</feature>
<dbReference type="InParanoid" id="F2UJ29"/>
<dbReference type="eggNOG" id="KOG1721">
    <property type="taxonomic scope" value="Eukaryota"/>
</dbReference>
<evidence type="ECO:0000256" key="13">
    <source>
        <dbReference type="SAM" id="MobiDB-lite"/>
    </source>
</evidence>
<dbReference type="Pfam" id="PF00096">
    <property type="entry name" value="zf-C2H2"/>
    <property type="match status" value="2"/>
</dbReference>
<accession>F2UJ29</accession>